<protein>
    <submittedName>
        <fullName evidence="2">Uncharacterized protein</fullName>
    </submittedName>
</protein>
<dbReference type="AlphaFoldDB" id="A0A4Y2SDN6"/>
<feature type="compositionally biased region" description="Basic and acidic residues" evidence="1">
    <location>
        <begin position="1"/>
        <end position="15"/>
    </location>
</feature>
<proteinExistence type="predicted"/>
<sequence>MEYEEEATKRGRQSTDDESAMEDTETLSRPAVPGRSCEHCIEKLEINGNCRVCLNLVGCLVQRFQVPVEQNALMKFPGTDWHLQPQEVSVSL</sequence>
<feature type="compositionally biased region" description="Acidic residues" evidence="1">
    <location>
        <begin position="16"/>
        <end position="25"/>
    </location>
</feature>
<organism evidence="2 3">
    <name type="scientific">Araneus ventricosus</name>
    <name type="common">Orbweaver spider</name>
    <name type="synonym">Epeira ventricosa</name>
    <dbReference type="NCBI Taxonomy" id="182803"/>
    <lineage>
        <taxon>Eukaryota</taxon>
        <taxon>Metazoa</taxon>
        <taxon>Ecdysozoa</taxon>
        <taxon>Arthropoda</taxon>
        <taxon>Chelicerata</taxon>
        <taxon>Arachnida</taxon>
        <taxon>Araneae</taxon>
        <taxon>Araneomorphae</taxon>
        <taxon>Entelegynae</taxon>
        <taxon>Araneoidea</taxon>
        <taxon>Araneidae</taxon>
        <taxon>Araneus</taxon>
    </lineage>
</organism>
<accession>A0A4Y2SDN6</accession>
<dbReference type="Proteomes" id="UP000499080">
    <property type="component" value="Unassembled WGS sequence"/>
</dbReference>
<name>A0A4Y2SDN6_ARAVE</name>
<gene>
    <name evidence="2" type="ORF">AVEN_83918_1</name>
</gene>
<evidence type="ECO:0000256" key="1">
    <source>
        <dbReference type="SAM" id="MobiDB-lite"/>
    </source>
</evidence>
<feature type="region of interest" description="Disordered" evidence="1">
    <location>
        <begin position="1"/>
        <end position="33"/>
    </location>
</feature>
<evidence type="ECO:0000313" key="3">
    <source>
        <dbReference type="Proteomes" id="UP000499080"/>
    </source>
</evidence>
<reference evidence="2 3" key="1">
    <citation type="journal article" date="2019" name="Sci. Rep.">
        <title>Orb-weaving spider Araneus ventricosus genome elucidates the spidroin gene catalogue.</title>
        <authorList>
            <person name="Kono N."/>
            <person name="Nakamura H."/>
            <person name="Ohtoshi R."/>
            <person name="Moran D.A.P."/>
            <person name="Shinohara A."/>
            <person name="Yoshida Y."/>
            <person name="Fujiwara M."/>
            <person name="Mori M."/>
            <person name="Tomita M."/>
            <person name="Arakawa K."/>
        </authorList>
    </citation>
    <scope>NUCLEOTIDE SEQUENCE [LARGE SCALE GENOMIC DNA]</scope>
</reference>
<keyword evidence="3" id="KW-1185">Reference proteome</keyword>
<comment type="caution">
    <text evidence="2">The sequence shown here is derived from an EMBL/GenBank/DDBJ whole genome shotgun (WGS) entry which is preliminary data.</text>
</comment>
<dbReference type="EMBL" id="BGPR01021239">
    <property type="protein sequence ID" value="GBN86344.1"/>
    <property type="molecule type" value="Genomic_DNA"/>
</dbReference>
<evidence type="ECO:0000313" key="2">
    <source>
        <dbReference type="EMBL" id="GBN86344.1"/>
    </source>
</evidence>